<dbReference type="EMBL" id="CP018911">
    <property type="protein sequence ID" value="AZU04107.1"/>
    <property type="molecule type" value="Genomic_DNA"/>
</dbReference>
<evidence type="ECO:0000313" key="2">
    <source>
        <dbReference type="Proteomes" id="UP000286954"/>
    </source>
</evidence>
<reference evidence="1 2" key="1">
    <citation type="submission" date="2016-12" db="EMBL/GenBank/DDBJ databases">
        <title>The genome of dimorphic prosthecate Glycocaulis alkaliphilus 6b-8t, isolated from crude oil dictates its adaptability in petroleum environments.</title>
        <authorList>
            <person name="Wu X.-L."/>
            <person name="Geng S."/>
        </authorList>
    </citation>
    <scope>NUCLEOTIDE SEQUENCE [LARGE SCALE GENOMIC DNA]</scope>
    <source>
        <strain evidence="1 2">6B-8</strain>
    </source>
</reference>
<accession>A0A3T0EA48</accession>
<protein>
    <submittedName>
        <fullName evidence="1">Uncharacterized protein</fullName>
    </submittedName>
</protein>
<organism evidence="1 2">
    <name type="scientific">Glycocaulis alkaliphilus</name>
    <dbReference type="NCBI Taxonomy" id="1434191"/>
    <lineage>
        <taxon>Bacteria</taxon>
        <taxon>Pseudomonadati</taxon>
        <taxon>Pseudomonadota</taxon>
        <taxon>Alphaproteobacteria</taxon>
        <taxon>Maricaulales</taxon>
        <taxon>Maricaulaceae</taxon>
        <taxon>Glycocaulis</taxon>
    </lineage>
</organism>
<evidence type="ECO:0000313" key="1">
    <source>
        <dbReference type="EMBL" id="AZU04107.1"/>
    </source>
</evidence>
<proteinExistence type="predicted"/>
<sequence>MRREKALAVYLEIRRRSEDGDPIGEALFAAVGEKFAVSASVAERWYYEAKNEHAKLATALSSENHETPGNT</sequence>
<dbReference type="Proteomes" id="UP000286954">
    <property type="component" value="Chromosome"/>
</dbReference>
<dbReference type="AlphaFoldDB" id="A0A3T0EA48"/>
<gene>
    <name evidence="1" type="ORF">X907_1575</name>
</gene>
<dbReference type="KEGG" id="gak:X907_1575"/>
<keyword evidence="2" id="KW-1185">Reference proteome</keyword>
<name>A0A3T0EA48_9PROT</name>